<evidence type="ECO:0000259" key="2">
    <source>
        <dbReference type="PROSITE" id="PS51841"/>
    </source>
</evidence>
<dbReference type="OrthoDB" id="9758406at2"/>
<dbReference type="SUPFAM" id="SSF74853">
    <property type="entry name" value="Lamin A/C globular tail domain"/>
    <property type="match status" value="2"/>
</dbReference>
<protein>
    <submittedName>
        <fullName evidence="3">Lamin Tail Domain</fullName>
    </submittedName>
</protein>
<keyword evidence="1" id="KW-0732">Signal</keyword>
<keyword evidence="4" id="KW-1185">Reference proteome</keyword>
<accession>A0A1N7JX04</accession>
<feature type="domain" description="LTD" evidence="2">
    <location>
        <begin position="559"/>
        <end position="681"/>
    </location>
</feature>
<evidence type="ECO:0000313" key="3">
    <source>
        <dbReference type="EMBL" id="SIS53776.1"/>
    </source>
</evidence>
<organism evidence="3 4">
    <name type="scientific">Belliella pelovolcani</name>
    <dbReference type="NCBI Taxonomy" id="529505"/>
    <lineage>
        <taxon>Bacteria</taxon>
        <taxon>Pseudomonadati</taxon>
        <taxon>Bacteroidota</taxon>
        <taxon>Cytophagia</taxon>
        <taxon>Cytophagales</taxon>
        <taxon>Cyclobacteriaceae</taxon>
        <taxon>Belliella</taxon>
    </lineage>
</organism>
<feature type="domain" description="LTD" evidence="2">
    <location>
        <begin position="822"/>
        <end position="981"/>
    </location>
</feature>
<dbReference type="PROSITE" id="PS51257">
    <property type="entry name" value="PROKAR_LIPOPROTEIN"/>
    <property type="match status" value="1"/>
</dbReference>
<gene>
    <name evidence="3" type="ORF">SAMN05421761_101298</name>
</gene>
<dbReference type="Gene3D" id="2.60.40.4070">
    <property type="match status" value="1"/>
</dbReference>
<evidence type="ECO:0000313" key="4">
    <source>
        <dbReference type="Proteomes" id="UP000186026"/>
    </source>
</evidence>
<dbReference type="STRING" id="529505.SAMN05421761_101298"/>
<dbReference type="EMBL" id="FTOP01000001">
    <property type="protein sequence ID" value="SIS53776.1"/>
    <property type="molecule type" value="Genomic_DNA"/>
</dbReference>
<dbReference type="Proteomes" id="UP000186026">
    <property type="component" value="Unassembled WGS sequence"/>
</dbReference>
<dbReference type="InterPro" id="IPR036415">
    <property type="entry name" value="Lamin_tail_dom_sf"/>
</dbReference>
<name>A0A1N7JX04_9BACT</name>
<dbReference type="PROSITE" id="PS51841">
    <property type="entry name" value="LTD"/>
    <property type="match status" value="2"/>
</dbReference>
<dbReference type="Pfam" id="PF00932">
    <property type="entry name" value="LTD"/>
    <property type="match status" value="2"/>
</dbReference>
<dbReference type="AlphaFoldDB" id="A0A1N7JX04"/>
<proteinExistence type="predicted"/>
<dbReference type="InterPro" id="IPR001322">
    <property type="entry name" value="Lamin_tail_dom"/>
</dbReference>
<dbReference type="InterPro" id="IPR014755">
    <property type="entry name" value="Cu-Rt/internalin_Ig-like"/>
</dbReference>
<dbReference type="Gene3D" id="2.60.40.1220">
    <property type="match status" value="2"/>
</dbReference>
<reference evidence="4" key="1">
    <citation type="submission" date="2017-01" db="EMBL/GenBank/DDBJ databases">
        <authorList>
            <person name="Varghese N."/>
            <person name="Submissions S."/>
        </authorList>
    </citation>
    <scope>NUCLEOTIDE SEQUENCE [LARGE SCALE GENOMIC DNA]</scope>
    <source>
        <strain evidence="4">DSM 46698</strain>
    </source>
</reference>
<sequence length="1113" mass="124258">MRIFQDVWSFFAFSILGFSCLYSAEIFAQVQDFESNFEIVNHPDEFLPFWSANEVRSTAARVFQANDEGRNGSKALGVQPISTFDGEIYTSFDLSGFEIPKIAFFAKTHQNGSGNRPATVFVSFGVELGGYGQAVQIGDNNTFPNQHTDYKLFDLEVPVEFWNKRVFIKIEVKYGPGTGSAARFFLDDFGFYEIDEQVDPIKVLNASMRNPFELNLSFDRPIRPFEQRQISFSSPRISGLYFPQDHEAVIEFESEVPAEKFNLQLVDIEALSGQMTTAIDIELDHRFIRLGDVLIKNPELIELSFSQSYDASSVSQASKFRVNGAIPSGLTLSDDGFSMSLELSQALSLAQEIKVESEAIQNKNQLMGEPSEFRLFYEDGIAEIFALTDSRLLIGHSESLNRNTFSISDFILLESEITFSEAQGQESNQVVLIPNEVFEENINYTLAIPPRWTTRGKLLHGSYRDFVWDATAPELIQVLIVGRRELILLFSEPLDPIYAGILGNYAIENHQPIQAELQESGSAVLLSWDFDFNEGQTYYISANQIADLVGNFSEVLNLDFTFELPPQIGFKSIIINEIMPAPRAGNSLPNVEYVELYNRSSAAVNLGGFQLANSRRTTTIPNEILLPDEYVILCPRTRAAEFAPYGRVIGLTNWPTLLNSADQIKLWDATEQIIDSLNYTTASFGGSSFASGGYSLEIVNPYLDCNLSTNLKSSTSSARGTPGRVNAVFDESPDQTSPEIIGARVLENNRVAIIFSKVLSPNLQILDFEFSSNLGLRSIELSPDQLTILLSFDAELKEGIKYEGKIKGLRDCVGNEIKAGQETFFFTIPSAPEAGDIVINEVLFNARTGGPKFVEVYNQSNKFINLKDWKLANLNSDGEIANRRIVATVDLIMEPFGFLVFTTDSDRLLSEYPKGEKTNFIQLNTLPSYPQSQGNVVWLDPEENFPEIFTYSERMHHRLLREPRGVSLERLSGTAPVDQVDNWQSASAAVGFASPGFKNSNTFEGSERFGIEIYPKVFVPDAAGEQNFTTISYQVDQPGCLATLRIFATNGSLVREICQNEIWGTSGFYIWDGTDSSGRKVRTGYYILIADVFDLTGNVSQTKKTVIVGTKIR</sequence>
<dbReference type="RefSeq" id="WP_076497829.1">
    <property type="nucleotide sequence ID" value="NZ_FTOP01000001.1"/>
</dbReference>
<evidence type="ECO:0000256" key="1">
    <source>
        <dbReference type="ARBA" id="ARBA00022729"/>
    </source>
</evidence>